<dbReference type="EMBL" id="CP068393">
    <property type="protein sequence ID" value="QUC66580.1"/>
    <property type="molecule type" value="Genomic_DNA"/>
</dbReference>
<dbReference type="Proteomes" id="UP000682782">
    <property type="component" value="Chromosome"/>
</dbReference>
<keyword evidence="2" id="KW-1185">Reference proteome</keyword>
<name>A0AC61MVJ4_9FIRM</name>
<protein>
    <submittedName>
        <fullName evidence="1">Sugar ABC transporter permease</fullName>
    </submittedName>
</protein>
<gene>
    <name evidence="1" type="ORF">JYE49_12060</name>
</gene>
<organism evidence="1 2">
    <name type="scientific">Aristaeella hokkaidonensis</name>
    <dbReference type="NCBI Taxonomy" id="3046382"/>
    <lineage>
        <taxon>Bacteria</taxon>
        <taxon>Bacillati</taxon>
        <taxon>Bacillota</taxon>
        <taxon>Clostridia</taxon>
        <taxon>Eubacteriales</taxon>
        <taxon>Aristaeellaceae</taxon>
        <taxon>Aristaeella</taxon>
    </lineage>
</organism>
<proteinExistence type="predicted"/>
<evidence type="ECO:0000313" key="2">
    <source>
        <dbReference type="Proteomes" id="UP000682782"/>
    </source>
</evidence>
<reference evidence="1" key="1">
    <citation type="submission" date="2021-01" db="EMBL/GenBank/DDBJ databases">
        <title>Complete genome sequence of Clostridiales bacterium R-7.</title>
        <authorList>
            <person name="Mahoney-Kurpe S.C."/>
            <person name="Palevich N."/>
            <person name="Koike S."/>
            <person name="Moon C.D."/>
            <person name="Attwood G.T."/>
        </authorList>
    </citation>
    <scope>NUCLEOTIDE SEQUENCE</scope>
    <source>
        <strain evidence="1">R-7</strain>
    </source>
</reference>
<sequence>MQAQPAVKKKIKSVSYSHWGYFFIAPFFIVFLIFQLYPIFFTFRTSLTDAMGWEKILNNNIIGFNNFKQLFDSNSLVFGKFWGSLGNTMIMWFFNFVPQLGFALILASWFTDSRLHLKGQGFFKTTIFMPNIITAATIGMLFMSLFAFPVAPINTFLQTSGIVNMPVNYFRSVEWSRGLISFIQWWMWTGNTMIIMIAGISGINPSLFEAALVDGCSSRQTFWKITLPLIKPILVYNLTTSLVGGLTMFDVPHMMTQGDPNETTNTVARFIYTQGFTGSHNFNMASAASIVLFGIIIIGSLIIRYVLNDHEPKPGKAARKGAIK</sequence>
<evidence type="ECO:0000313" key="1">
    <source>
        <dbReference type="EMBL" id="QUC66580.1"/>
    </source>
</evidence>
<accession>A0AC61MVJ4</accession>